<reference evidence="2" key="1">
    <citation type="submission" date="2022-04" db="EMBL/GenBank/DDBJ databases">
        <title>Alcanivorax sp. CY1518 draft genome sequence.</title>
        <authorList>
            <person name="Zhao G."/>
            <person name="An M."/>
        </authorList>
    </citation>
    <scope>NUCLEOTIDE SEQUENCE</scope>
    <source>
        <strain evidence="2">CY1518</strain>
    </source>
</reference>
<dbReference type="PANTHER" id="PTHR47738:SF1">
    <property type="entry name" value="NITROGEN REGULATORY PROTEIN"/>
    <property type="match status" value="1"/>
</dbReference>
<dbReference type="SUPFAM" id="SSF55804">
    <property type="entry name" value="Phoshotransferase/anion transport protein"/>
    <property type="match status" value="1"/>
</dbReference>
<organism evidence="2 3">
    <name type="scientific">Alcanivorax quisquiliarum</name>
    <dbReference type="NCBI Taxonomy" id="2933565"/>
    <lineage>
        <taxon>Bacteria</taxon>
        <taxon>Pseudomonadati</taxon>
        <taxon>Pseudomonadota</taxon>
        <taxon>Gammaproteobacteria</taxon>
        <taxon>Oceanospirillales</taxon>
        <taxon>Alcanivoracaceae</taxon>
        <taxon>Alcanivorax</taxon>
    </lineage>
</organism>
<dbReference type="Pfam" id="PF00359">
    <property type="entry name" value="PTS_EIIA_2"/>
    <property type="match status" value="1"/>
</dbReference>
<evidence type="ECO:0000259" key="1">
    <source>
        <dbReference type="PROSITE" id="PS51094"/>
    </source>
</evidence>
<evidence type="ECO:0000313" key="2">
    <source>
        <dbReference type="EMBL" id="MCK0537892.1"/>
    </source>
</evidence>
<sequence length="158" mass="17448">MRVRELLSPERTHHHLHGASKKRLLDQVAQLAAQCRPELNEQQVFEALIARERLGSTGIGEGIAIPHCRLPGCQQPMGILISLDAPIDFDAVDSRPVDLVFVLLVPEENPEQHLKTLSHLAALFSQQSFRDGLRAASDDETLYHAAVDSEAELDLATC</sequence>
<dbReference type="NCBIfam" id="TIGR01419">
    <property type="entry name" value="nitro_reg_IIA"/>
    <property type="match status" value="1"/>
</dbReference>
<accession>A0ABT0E7T3</accession>
<dbReference type="InterPro" id="IPR006320">
    <property type="entry name" value="PTS_Nitro_regul"/>
</dbReference>
<dbReference type="Gene3D" id="3.40.930.10">
    <property type="entry name" value="Mannitol-specific EII, Chain A"/>
    <property type="match status" value="1"/>
</dbReference>
<gene>
    <name evidence="2" type="primary">ptsN</name>
    <name evidence="2" type="ORF">MU846_09230</name>
</gene>
<proteinExistence type="predicted"/>
<protein>
    <submittedName>
        <fullName evidence="2">PTS IIA-like nitrogen regulatory protein PtsN</fullName>
    </submittedName>
</protein>
<dbReference type="InterPro" id="IPR002178">
    <property type="entry name" value="PTS_EIIA_type-2_dom"/>
</dbReference>
<dbReference type="CDD" id="cd00211">
    <property type="entry name" value="PTS_IIA_fru"/>
    <property type="match status" value="1"/>
</dbReference>
<dbReference type="PROSITE" id="PS51094">
    <property type="entry name" value="PTS_EIIA_TYPE_2"/>
    <property type="match status" value="1"/>
</dbReference>
<dbReference type="PANTHER" id="PTHR47738">
    <property type="entry name" value="PTS SYSTEM FRUCTOSE-LIKE EIIA COMPONENT-RELATED"/>
    <property type="match status" value="1"/>
</dbReference>
<dbReference type="EMBL" id="JALKII010000005">
    <property type="protein sequence ID" value="MCK0537892.1"/>
    <property type="molecule type" value="Genomic_DNA"/>
</dbReference>
<evidence type="ECO:0000313" key="3">
    <source>
        <dbReference type="Proteomes" id="UP001165524"/>
    </source>
</evidence>
<keyword evidence="3" id="KW-1185">Reference proteome</keyword>
<dbReference type="RefSeq" id="WP_246951947.1">
    <property type="nucleotide sequence ID" value="NZ_JALKII010000005.1"/>
</dbReference>
<name>A0ABT0E7T3_9GAMM</name>
<dbReference type="InterPro" id="IPR016152">
    <property type="entry name" value="PTrfase/Anion_transptr"/>
</dbReference>
<dbReference type="InterPro" id="IPR051541">
    <property type="entry name" value="PTS_SugarTrans_NitroReg"/>
</dbReference>
<feature type="domain" description="PTS EIIA type-2" evidence="1">
    <location>
        <begin position="5"/>
        <end position="149"/>
    </location>
</feature>
<dbReference type="Proteomes" id="UP001165524">
    <property type="component" value="Unassembled WGS sequence"/>
</dbReference>
<comment type="caution">
    <text evidence="2">The sequence shown here is derived from an EMBL/GenBank/DDBJ whole genome shotgun (WGS) entry which is preliminary data.</text>
</comment>